<reference evidence="1 2" key="1">
    <citation type="submission" date="2019-02" db="EMBL/GenBank/DDBJ databases">
        <title>Deep-cultivation of Planctomycetes and their phenomic and genomic characterization uncovers novel biology.</title>
        <authorList>
            <person name="Wiegand S."/>
            <person name="Jogler M."/>
            <person name="Boedeker C."/>
            <person name="Pinto D."/>
            <person name="Vollmers J."/>
            <person name="Rivas-Marin E."/>
            <person name="Kohn T."/>
            <person name="Peeters S.H."/>
            <person name="Heuer A."/>
            <person name="Rast P."/>
            <person name="Oberbeckmann S."/>
            <person name="Bunk B."/>
            <person name="Jeske O."/>
            <person name="Meyerdierks A."/>
            <person name="Storesund J.E."/>
            <person name="Kallscheuer N."/>
            <person name="Luecker S."/>
            <person name="Lage O.M."/>
            <person name="Pohl T."/>
            <person name="Merkel B.J."/>
            <person name="Hornburger P."/>
            <person name="Mueller R.-W."/>
            <person name="Bruemmer F."/>
            <person name="Labrenz M."/>
            <person name="Spormann A.M."/>
            <person name="Op den Camp H."/>
            <person name="Overmann J."/>
            <person name="Amann R."/>
            <person name="Jetten M.S.M."/>
            <person name="Mascher T."/>
            <person name="Medema M.H."/>
            <person name="Devos D.P."/>
            <person name="Kaster A.-K."/>
            <person name="Ovreas L."/>
            <person name="Rohde M."/>
            <person name="Galperin M.Y."/>
            <person name="Jogler C."/>
        </authorList>
    </citation>
    <scope>NUCLEOTIDE SEQUENCE [LARGE SCALE GENOMIC DNA]</scope>
    <source>
        <strain evidence="1 2">Pan161</strain>
    </source>
</reference>
<organism evidence="1 2">
    <name type="scientific">Gimesia algae</name>
    <dbReference type="NCBI Taxonomy" id="2527971"/>
    <lineage>
        <taxon>Bacteria</taxon>
        <taxon>Pseudomonadati</taxon>
        <taxon>Planctomycetota</taxon>
        <taxon>Planctomycetia</taxon>
        <taxon>Planctomycetales</taxon>
        <taxon>Planctomycetaceae</taxon>
        <taxon>Gimesia</taxon>
    </lineage>
</organism>
<accession>A0A517VCJ0</accession>
<evidence type="ECO:0000313" key="2">
    <source>
        <dbReference type="Proteomes" id="UP000316855"/>
    </source>
</evidence>
<evidence type="ECO:0000313" key="1">
    <source>
        <dbReference type="EMBL" id="QDT90717.1"/>
    </source>
</evidence>
<dbReference type="KEGG" id="gax:Pan161_23700"/>
<keyword evidence="2" id="KW-1185">Reference proteome</keyword>
<gene>
    <name evidence="1" type="ORF">Pan161_23700</name>
</gene>
<sequence>MAQHKTDFQRTFSILLEQSGRGSIKISFPKELARKLIRREIRCAVQLSTVRDDLGLSVPGKWVFPSRFQLIQAGADRGAPGSSFDCELPGADDFADINQRQVAEAFV</sequence>
<protein>
    <submittedName>
        <fullName evidence="1">Uncharacterized protein</fullName>
    </submittedName>
</protein>
<dbReference type="AlphaFoldDB" id="A0A517VCJ0"/>
<dbReference type="Proteomes" id="UP000316855">
    <property type="component" value="Chromosome"/>
</dbReference>
<name>A0A517VCJ0_9PLAN</name>
<dbReference type="EMBL" id="CP036343">
    <property type="protein sequence ID" value="QDT90717.1"/>
    <property type="molecule type" value="Genomic_DNA"/>
</dbReference>
<proteinExistence type="predicted"/>